<dbReference type="Pfam" id="PF00196">
    <property type="entry name" value="GerE"/>
    <property type="match status" value="1"/>
</dbReference>
<comment type="caution">
    <text evidence="5">The sequence shown here is derived from an EMBL/GenBank/DDBJ whole genome shotgun (WGS) entry which is preliminary data.</text>
</comment>
<dbReference type="Proteomes" id="UP000301751">
    <property type="component" value="Unassembled WGS sequence"/>
</dbReference>
<accession>A0A480AR12</accession>
<dbReference type="InterPro" id="IPR000792">
    <property type="entry name" value="Tscrpt_reg_LuxR_C"/>
</dbReference>
<dbReference type="InterPro" id="IPR059106">
    <property type="entry name" value="WHD_MalT"/>
</dbReference>
<evidence type="ECO:0000256" key="1">
    <source>
        <dbReference type="ARBA" id="ARBA00023015"/>
    </source>
</evidence>
<evidence type="ECO:0000259" key="4">
    <source>
        <dbReference type="PROSITE" id="PS50043"/>
    </source>
</evidence>
<dbReference type="Pfam" id="PF25873">
    <property type="entry name" value="WHD_MalT"/>
    <property type="match status" value="1"/>
</dbReference>
<evidence type="ECO:0000256" key="2">
    <source>
        <dbReference type="ARBA" id="ARBA00023125"/>
    </source>
</evidence>
<dbReference type="SMART" id="SM00382">
    <property type="entry name" value="AAA"/>
    <property type="match status" value="1"/>
</dbReference>
<dbReference type="PROSITE" id="PS50043">
    <property type="entry name" value="HTH_LUXR_2"/>
    <property type="match status" value="1"/>
</dbReference>
<dbReference type="OrthoDB" id="9146062at2"/>
<name>A0A480AR12_9BURK</name>
<dbReference type="InterPro" id="IPR016032">
    <property type="entry name" value="Sig_transdc_resp-reg_C-effctor"/>
</dbReference>
<evidence type="ECO:0000256" key="3">
    <source>
        <dbReference type="ARBA" id="ARBA00023163"/>
    </source>
</evidence>
<dbReference type="RefSeq" id="WP_137731876.1">
    <property type="nucleotide sequence ID" value="NZ_BJCL01000002.1"/>
</dbReference>
<dbReference type="EMBL" id="BJCL01000002">
    <property type="protein sequence ID" value="GCL62135.1"/>
    <property type="molecule type" value="Genomic_DNA"/>
</dbReference>
<dbReference type="CDD" id="cd06170">
    <property type="entry name" value="LuxR_C_like"/>
    <property type="match status" value="1"/>
</dbReference>
<dbReference type="GO" id="GO:0006355">
    <property type="term" value="P:regulation of DNA-templated transcription"/>
    <property type="evidence" value="ECO:0007669"/>
    <property type="project" value="InterPro"/>
</dbReference>
<evidence type="ECO:0000313" key="6">
    <source>
        <dbReference type="Proteomes" id="UP000301751"/>
    </source>
</evidence>
<dbReference type="SUPFAM" id="SSF52540">
    <property type="entry name" value="P-loop containing nucleoside triphosphate hydrolases"/>
    <property type="match status" value="1"/>
</dbReference>
<dbReference type="GO" id="GO:0003677">
    <property type="term" value="F:DNA binding"/>
    <property type="evidence" value="ECO:0007669"/>
    <property type="project" value="UniProtKB-KW"/>
</dbReference>
<dbReference type="PANTHER" id="PTHR44688:SF16">
    <property type="entry name" value="DNA-BINDING TRANSCRIPTIONAL ACTIVATOR DEVR_DOSR"/>
    <property type="match status" value="1"/>
</dbReference>
<dbReference type="InterPro" id="IPR036388">
    <property type="entry name" value="WH-like_DNA-bd_sf"/>
</dbReference>
<organism evidence="5 6">
    <name type="scientific">Pseudaquabacterium pictum</name>
    <dbReference type="NCBI Taxonomy" id="2315236"/>
    <lineage>
        <taxon>Bacteria</taxon>
        <taxon>Pseudomonadati</taxon>
        <taxon>Pseudomonadota</taxon>
        <taxon>Betaproteobacteria</taxon>
        <taxon>Burkholderiales</taxon>
        <taxon>Sphaerotilaceae</taxon>
        <taxon>Pseudaquabacterium</taxon>
    </lineage>
</organism>
<sequence>MSASLEPPSSFALAKIQPPRLRTSLVARPALEQALDTALQQHPLTLLVAPAGCGKTAALTRQIRLLPPGTALAWVSADADDQLQRFLVCLTTALAPLGLPWRVAPEALGTLALAQRGLRAVAHEVVNALEGAGAARGLVVIDDAHRITDPQVFQLLQMLIERLPGHWGLAIASRVDPPLTLARWRASGELAEFRQADLRFSAGEAEALVQSLGLDQAATPTQALLQQTDGWAAGLRLSLSAQALHAGHSQRSGGPPALRHLFDFLATEVLDDMPADLRQFLLRCAVLPELTAARCAHVSRLPDTARLLDEVERRGLFVATLDADEPTLRLHDLFRDFLESRLQRDHPGELPHLLRRAADHEGDLVRAVGYLARAGDWDRAADLLAERGPALVHAGGSPDAERLLALLPAAERARRPGLGMLEGVIAFSRFDFDGMAATMTAAADGLDRAGLQPQALLPRAYACLARQNTGDLAGAVRTLDGLDTAVMDPATRAFVGFCSAWGAYAQQRAHDVAPHLAAMLDALERCDDLQAWERCFFLSLLTGLPGVRPLLQRFADAAQLRSGDAPGQLRAGAFHIRTWLAVAAGDLDTAATWLARADQDCQWLGHPRSVMTESWMAHSLIDAARGQRTAALAAAQANKHDLEDRSLRSNRLTHEYEELFTFVRAAWLLGDDALLHRLQAQLARTGNRNEWAAAPDSRRFAGAMVAWRDGDLARAEADLAALDTGVERSCFFPAAQARVMRAAVQLQRGHTAQAAATLAPWLQAALAGGDVGGAMLAGQPVLAALAGADWAGQLPADGVALLARLAQRMPPPGEAAADPAPTAPAVAVVHRTADTDAALAALSEREREVLACLAAGASNKLIARQLDLSPHTVKRHVANILDKLAVQTRGQAAALWPAPPA</sequence>
<dbReference type="InterPro" id="IPR003593">
    <property type="entry name" value="AAA+_ATPase"/>
</dbReference>
<feature type="domain" description="HTH luxR-type" evidence="4">
    <location>
        <begin position="835"/>
        <end position="900"/>
    </location>
</feature>
<dbReference type="AlphaFoldDB" id="A0A480AR12"/>
<keyword evidence="2" id="KW-0238">DNA-binding</keyword>
<dbReference type="Gene3D" id="1.10.10.10">
    <property type="entry name" value="Winged helix-like DNA-binding domain superfamily/Winged helix DNA-binding domain"/>
    <property type="match status" value="1"/>
</dbReference>
<dbReference type="PROSITE" id="PS00622">
    <property type="entry name" value="HTH_LUXR_1"/>
    <property type="match status" value="1"/>
</dbReference>
<gene>
    <name evidence="5" type="ORF">AQPW35_12160</name>
</gene>
<keyword evidence="3" id="KW-0804">Transcription</keyword>
<dbReference type="PANTHER" id="PTHR44688">
    <property type="entry name" value="DNA-BINDING TRANSCRIPTIONAL ACTIVATOR DEVR_DOSR"/>
    <property type="match status" value="1"/>
</dbReference>
<dbReference type="SUPFAM" id="SSF46894">
    <property type="entry name" value="C-terminal effector domain of the bipartite response regulators"/>
    <property type="match status" value="1"/>
</dbReference>
<dbReference type="PRINTS" id="PR00038">
    <property type="entry name" value="HTHLUXR"/>
</dbReference>
<evidence type="ECO:0000313" key="5">
    <source>
        <dbReference type="EMBL" id="GCL62135.1"/>
    </source>
</evidence>
<protein>
    <recommendedName>
        <fullName evidence="4">HTH luxR-type domain-containing protein</fullName>
    </recommendedName>
</protein>
<keyword evidence="6" id="KW-1185">Reference proteome</keyword>
<keyword evidence="1" id="KW-0805">Transcription regulation</keyword>
<reference evidence="6" key="1">
    <citation type="submission" date="2019-03" db="EMBL/GenBank/DDBJ databases">
        <title>Aquabacterium pictum sp.nov., the first bacteriochlorophyll a-containing freshwater bacterium in the genus Aquabacterium of the class Betaproteobacteria.</title>
        <authorList>
            <person name="Hirose S."/>
            <person name="Tank M."/>
            <person name="Hara E."/>
            <person name="Tamaki H."/>
            <person name="Takaichi S."/>
            <person name="Haruta S."/>
            <person name="Hanada S."/>
        </authorList>
    </citation>
    <scope>NUCLEOTIDE SEQUENCE [LARGE SCALE GENOMIC DNA]</scope>
    <source>
        <strain evidence="6">W35</strain>
    </source>
</reference>
<dbReference type="InterPro" id="IPR027417">
    <property type="entry name" value="P-loop_NTPase"/>
</dbReference>
<proteinExistence type="predicted"/>
<dbReference type="SMART" id="SM00421">
    <property type="entry name" value="HTH_LUXR"/>
    <property type="match status" value="1"/>
</dbReference>